<gene>
    <name evidence="1" type="ORF">GO493_05420</name>
</gene>
<comment type="caution">
    <text evidence="1">The sequence shown here is derived from an EMBL/GenBank/DDBJ whole genome shotgun (WGS) entry which is preliminary data.</text>
</comment>
<dbReference type="AlphaFoldDB" id="A0A7K1TZZ5"/>
<evidence type="ECO:0000313" key="1">
    <source>
        <dbReference type="EMBL" id="MVT07691.1"/>
    </source>
</evidence>
<dbReference type="Proteomes" id="UP000461730">
    <property type="component" value="Unassembled WGS sequence"/>
</dbReference>
<sequence length="162" mass="18707">MARESSAERERREAALRKIAGPDGDHQWMRLEADMKKIGLVHLTEAFLRESFGRDQSLLLRPWHQMKDGSAILIFDVRRHAHTHQYYLHGYEAAMTTLVAASYKYLDVRQLSASQHFLASQGPLPKPRHAIQQLKTMLLEKRKQLGVGYKIRHPGKNRGRSL</sequence>
<organism evidence="1 2">
    <name type="scientific">Chitinophaga tropicalis</name>
    <dbReference type="NCBI Taxonomy" id="2683588"/>
    <lineage>
        <taxon>Bacteria</taxon>
        <taxon>Pseudomonadati</taxon>
        <taxon>Bacteroidota</taxon>
        <taxon>Chitinophagia</taxon>
        <taxon>Chitinophagales</taxon>
        <taxon>Chitinophagaceae</taxon>
        <taxon>Chitinophaga</taxon>
    </lineage>
</organism>
<evidence type="ECO:0000313" key="2">
    <source>
        <dbReference type="Proteomes" id="UP000461730"/>
    </source>
</evidence>
<accession>A0A7K1TZZ5</accession>
<proteinExistence type="predicted"/>
<dbReference type="RefSeq" id="WP_157305073.1">
    <property type="nucleotide sequence ID" value="NZ_WRXN01000001.1"/>
</dbReference>
<protein>
    <submittedName>
        <fullName evidence="1">Uncharacterized protein</fullName>
    </submittedName>
</protein>
<reference evidence="1 2" key="1">
    <citation type="submission" date="2019-12" db="EMBL/GenBank/DDBJ databases">
        <title>Chitinophaga sp. strain ysch24 (GDMCC 1.1355), whole genome shotgun sequence.</title>
        <authorList>
            <person name="Zhang X."/>
        </authorList>
    </citation>
    <scope>NUCLEOTIDE SEQUENCE [LARGE SCALE GENOMIC DNA]</scope>
    <source>
        <strain evidence="2">ysch24</strain>
    </source>
</reference>
<name>A0A7K1TZZ5_9BACT</name>
<dbReference type="EMBL" id="WRXN01000001">
    <property type="protein sequence ID" value="MVT07691.1"/>
    <property type="molecule type" value="Genomic_DNA"/>
</dbReference>
<keyword evidence="2" id="KW-1185">Reference proteome</keyword>